<proteinExistence type="inferred from homology"/>
<keyword evidence="4" id="KW-1185">Reference proteome</keyword>
<sequence>MTEAAPLQPPAATEHLVLSAPEPVKPVATTQAPAMAPRVDEAAIPGLDQKVTSYLDALMASDARSPEFAAKANDVRTMGDQDIRTAADASNRLLATPVRALKEGGLSEGSKVGSTLLELRRTVENLDPSEASMGRKILGFIPFGDKLTDYFRRYESAQGHLNAIIRALYDGQDELRKDNAALNLEKQHLWDTMARLNQYIYVAERLDAQLSAKTAELDATDPEKAKALREDVLFYVRQKHQDLLTQLAVSIQGYLAIDIVIKNNVELIKGVDRATTTTVSALRTAVIVAQALANQKLVLDQITALNTTTSNMIASTSKMLADQSATIQAQAASATVGLPQLQAAFQNIYATMDSISTFKVQALDSMAQTIGVLETETTKAREYLDRVAQGDQSGAASGALDLGKV</sequence>
<name>A0ABS2LC72_9CELL</name>
<dbReference type="InterPro" id="IPR008863">
    <property type="entry name" value="Toxic_anion-R_TelA"/>
</dbReference>
<dbReference type="PANTHER" id="PTHR38432:SF1">
    <property type="entry name" value="TELA-LIKE PROTEIN SAOUHSC_01408"/>
    <property type="match status" value="1"/>
</dbReference>
<reference evidence="3 4" key="1">
    <citation type="submission" date="2021-01" db="EMBL/GenBank/DDBJ databases">
        <title>Sequencing the genomes of 1000 actinobacteria strains.</title>
        <authorList>
            <person name="Klenk H.-P."/>
        </authorList>
    </citation>
    <scope>NUCLEOTIDE SEQUENCE [LARGE SCALE GENOMIC DNA]</scope>
    <source>
        <strain evidence="3 4">DSM 46000</strain>
    </source>
</reference>
<dbReference type="PIRSF" id="PIRSF026508">
    <property type="entry name" value="TelA"/>
    <property type="match status" value="1"/>
</dbReference>
<dbReference type="Pfam" id="PF05816">
    <property type="entry name" value="TelA"/>
    <property type="match status" value="1"/>
</dbReference>
<evidence type="ECO:0000313" key="4">
    <source>
        <dbReference type="Proteomes" id="UP000698059"/>
    </source>
</evidence>
<dbReference type="RefSeq" id="WP_205306124.1">
    <property type="nucleotide sequence ID" value="NZ_BAAAVF010000002.1"/>
</dbReference>
<gene>
    <name evidence="3" type="ORF">JOD49_000857</name>
</gene>
<organism evidence="3 4">
    <name type="scientific">Oerskovia jenensis</name>
    <dbReference type="NCBI Taxonomy" id="162169"/>
    <lineage>
        <taxon>Bacteria</taxon>
        <taxon>Bacillati</taxon>
        <taxon>Actinomycetota</taxon>
        <taxon>Actinomycetes</taxon>
        <taxon>Micrococcales</taxon>
        <taxon>Cellulomonadaceae</taxon>
        <taxon>Oerskovia</taxon>
    </lineage>
</organism>
<comment type="caution">
    <text evidence="3">The sequence shown here is derived from an EMBL/GenBank/DDBJ whole genome shotgun (WGS) entry which is preliminary data.</text>
</comment>
<dbReference type="EMBL" id="JAFBBO010000001">
    <property type="protein sequence ID" value="MBM7477937.1"/>
    <property type="molecule type" value="Genomic_DNA"/>
</dbReference>
<evidence type="ECO:0000256" key="1">
    <source>
        <dbReference type="ARBA" id="ARBA00005541"/>
    </source>
</evidence>
<comment type="similarity">
    <text evidence="1 2">Belongs to the TelA family.</text>
</comment>
<dbReference type="Proteomes" id="UP000698059">
    <property type="component" value="Unassembled WGS sequence"/>
</dbReference>
<evidence type="ECO:0000313" key="3">
    <source>
        <dbReference type="EMBL" id="MBM7477937.1"/>
    </source>
</evidence>
<evidence type="ECO:0000256" key="2">
    <source>
        <dbReference type="PIRNR" id="PIRNR026508"/>
    </source>
</evidence>
<protein>
    <submittedName>
        <fullName evidence="3">Uncharacterized protein YaaN involved in tellurite resistance</fullName>
    </submittedName>
</protein>
<dbReference type="PANTHER" id="PTHR38432">
    <property type="entry name" value="TELA-LIKE PROTEIN SAOUHSC_01408"/>
    <property type="match status" value="1"/>
</dbReference>
<accession>A0ABS2LC72</accession>